<dbReference type="Proteomes" id="UP000070544">
    <property type="component" value="Unassembled WGS sequence"/>
</dbReference>
<organism evidence="1 2">
    <name type="scientific">Gonapodya prolifera (strain JEL478)</name>
    <name type="common">Monoblepharis prolifera</name>
    <dbReference type="NCBI Taxonomy" id="1344416"/>
    <lineage>
        <taxon>Eukaryota</taxon>
        <taxon>Fungi</taxon>
        <taxon>Fungi incertae sedis</taxon>
        <taxon>Chytridiomycota</taxon>
        <taxon>Chytridiomycota incertae sedis</taxon>
        <taxon>Monoblepharidomycetes</taxon>
        <taxon>Monoblepharidales</taxon>
        <taxon>Gonapodyaceae</taxon>
        <taxon>Gonapodya</taxon>
    </lineage>
</organism>
<evidence type="ECO:0000313" key="2">
    <source>
        <dbReference type="Proteomes" id="UP000070544"/>
    </source>
</evidence>
<protein>
    <submittedName>
        <fullName evidence="1">Uncharacterized protein</fullName>
    </submittedName>
</protein>
<sequence length="220" mass="23571">MTTLPSPSPISSAFSFPASRLVTLTKYLSPPPETSAADLRTTYPIYHHLRAPLCIPPWRPPRLGIVAGGRFGADGSAEEEGSVATDSGRGYSVTVEVKLSLSLRQMDEPSSPTSVTSAWGSPTPADAGGSFETSSFTVTTWIGTFPPGPLLGLLSAIFATFPSLHTLGALDFFAYTQALNLGRKCWFLEQSKVPSEFSTGLIPVFGTPNTAYYRTSTRWN</sequence>
<evidence type="ECO:0000313" key="1">
    <source>
        <dbReference type="EMBL" id="KXS09385.1"/>
    </source>
</evidence>
<accession>A0A138ZYN9</accession>
<dbReference type="EMBL" id="KQ965869">
    <property type="protein sequence ID" value="KXS09385.1"/>
    <property type="molecule type" value="Genomic_DNA"/>
</dbReference>
<reference evidence="1 2" key="1">
    <citation type="journal article" date="2015" name="Genome Biol. Evol.">
        <title>Phylogenomic analyses indicate that early fungi evolved digesting cell walls of algal ancestors of land plants.</title>
        <authorList>
            <person name="Chang Y."/>
            <person name="Wang S."/>
            <person name="Sekimoto S."/>
            <person name="Aerts A.L."/>
            <person name="Choi C."/>
            <person name="Clum A."/>
            <person name="LaButti K.M."/>
            <person name="Lindquist E.A."/>
            <person name="Yee Ngan C."/>
            <person name="Ohm R.A."/>
            <person name="Salamov A.A."/>
            <person name="Grigoriev I.V."/>
            <person name="Spatafora J.W."/>
            <person name="Berbee M.L."/>
        </authorList>
    </citation>
    <scope>NUCLEOTIDE SEQUENCE [LARGE SCALE GENOMIC DNA]</scope>
    <source>
        <strain evidence="1 2">JEL478</strain>
    </source>
</reference>
<proteinExistence type="predicted"/>
<name>A0A138ZYN9_GONPJ</name>
<dbReference type="AlphaFoldDB" id="A0A138ZYN9"/>
<keyword evidence="2" id="KW-1185">Reference proteome</keyword>
<gene>
    <name evidence="1" type="ORF">M427DRAFT_75597</name>
</gene>